<feature type="transmembrane region" description="Helical" evidence="2">
    <location>
        <begin position="126"/>
        <end position="147"/>
    </location>
</feature>
<keyword evidence="4" id="KW-1185">Reference proteome</keyword>
<evidence type="ECO:0000313" key="3">
    <source>
        <dbReference type="EMBL" id="KAK7725306.1"/>
    </source>
</evidence>
<feature type="region of interest" description="Disordered" evidence="1">
    <location>
        <begin position="243"/>
        <end position="275"/>
    </location>
</feature>
<protein>
    <submittedName>
        <fullName evidence="3">Uncharacterized protein</fullName>
    </submittedName>
</protein>
<keyword evidence="2" id="KW-0812">Transmembrane</keyword>
<name>A0ABR1P3C9_DIAER</name>
<organism evidence="3 4">
    <name type="scientific">Diaporthe eres</name>
    <name type="common">Phomopsis oblonga</name>
    <dbReference type="NCBI Taxonomy" id="83184"/>
    <lineage>
        <taxon>Eukaryota</taxon>
        <taxon>Fungi</taxon>
        <taxon>Dikarya</taxon>
        <taxon>Ascomycota</taxon>
        <taxon>Pezizomycotina</taxon>
        <taxon>Sordariomycetes</taxon>
        <taxon>Sordariomycetidae</taxon>
        <taxon>Diaporthales</taxon>
        <taxon>Diaporthaceae</taxon>
        <taxon>Diaporthe</taxon>
        <taxon>Diaporthe eres species complex</taxon>
    </lineage>
</organism>
<sequence>MAGRIARWNPERNWSYKPFKRAWRKRAPMFWIMPLELAGTVALLVLFGIAQPDLFRTQLWRIGYVWGFNSNPAIILYAKANHEPAPKLPLVWAETLTNFNVAISVLSLFVLVAKLIGFIMRVWTPIVGVFFSLAMTILYTVSVYGQMGPDYYDPLRPSPIAWYIRYGCWPAEGFQNDAVRSCMLAKGTFATTVIQLSVYLFCLGLAIYNMIPTKAEKEEMQLQKMKGSDDDSENSTPVDKVVFEMQPPPKTQDYQNYPTYPTYQSYQQSQGPFTPRTQAFNALDRQLPLRGYQQ</sequence>
<reference evidence="3 4" key="1">
    <citation type="submission" date="2024-02" db="EMBL/GenBank/DDBJ databases">
        <title>De novo assembly and annotation of 12 fungi associated with fruit tree decline syndrome in Ontario, Canada.</title>
        <authorList>
            <person name="Sulman M."/>
            <person name="Ellouze W."/>
            <person name="Ilyukhin E."/>
        </authorList>
    </citation>
    <scope>NUCLEOTIDE SEQUENCE [LARGE SCALE GENOMIC DNA]</scope>
    <source>
        <strain evidence="3 4">M169</strain>
    </source>
</reference>
<gene>
    <name evidence="3" type="ORF">SLS63_008167</name>
</gene>
<keyword evidence="2" id="KW-0472">Membrane</keyword>
<proteinExistence type="predicted"/>
<dbReference type="EMBL" id="JAKNSF020000050">
    <property type="protein sequence ID" value="KAK7725306.1"/>
    <property type="molecule type" value="Genomic_DNA"/>
</dbReference>
<keyword evidence="2" id="KW-1133">Transmembrane helix</keyword>
<dbReference type="Proteomes" id="UP001430848">
    <property type="component" value="Unassembled WGS sequence"/>
</dbReference>
<evidence type="ECO:0000313" key="4">
    <source>
        <dbReference type="Proteomes" id="UP001430848"/>
    </source>
</evidence>
<accession>A0ABR1P3C9</accession>
<feature type="transmembrane region" description="Helical" evidence="2">
    <location>
        <begin position="99"/>
        <end position="119"/>
    </location>
</feature>
<evidence type="ECO:0000256" key="2">
    <source>
        <dbReference type="SAM" id="Phobius"/>
    </source>
</evidence>
<feature type="transmembrane region" description="Helical" evidence="2">
    <location>
        <begin position="193"/>
        <end position="211"/>
    </location>
</feature>
<feature type="compositionally biased region" description="Low complexity" evidence="1">
    <location>
        <begin position="254"/>
        <end position="270"/>
    </location>
</feature>
<evidence type="ECO:0000256" key="1">
    <source>
        <dbReference type="SAM" id="MobiDB-lite"/>
    </source>
</evidence>
<comment type="caution">
    <text evidence="3">The sequence shown here is derived from an EMBL/GenBank/DDBJ whole genome shotgun (WGS) entry which is preliminary data.</text>
</comment>